<evidence type="ECO:0000256" key="5">
    <source>
        <dbReference type="ARBA" id="ARBA00022516"/>
    </source>
</evidence>
<sequence length="464" mass="51555">MELIAPTDAIFLLTESREHPTHVGGLQLFERPDGSGPGFVRETHEALTKMRSFHPTFRKRPAQILGAISNLGWIYDDEIEIDIEYHVRRWVLPSPGRLRDLFELTSVLHSSPLDRHRPLWEAHLIEGLKDGRFAMYTKIHHALIDGVSMRHLSERMMSTDPQDVELRAFWNLPSLPQSPRRSRWRAFTEIVKASATLGPSASSVARAALRQQQLTLPFAAPRTMFNVRIGGARRYAAQSYSLERVKRIKQAAQVTLNDVVLAMCGGALRYYLAEQNALPDTPLVAMVPVSLREKGEVTGAGNKVINVLCTLATDIDDAAKRLATISESVSRNRDVFAELPRQHAVALSLLTAPWAVAALPGFVSSAPPPFNIVISNVPGSIEPMYWGGAKLHSAYPLSIPLDGLALNITVSNTRELDFGLVACRRSVPRLERLLEHLEISLTDLERAVGVVSPDPFQQRKFAIT</sequence>
<dbReference type="UniPathway" id="UPA00282"/>
<comment type="pathway">
    <text evidence="1 11">Glycerolipid metabolism; triacylglycerol biosynthesis.</text>
</comment>
<evidence type="ECO:0000313" key="14">
    <source>
        <dbReference type="EMBL" id="GFG89416.1"/>
    </source>
</evidence>
<dbReference type="GO" id="GO:0051701">
    <property type="term" value="P:biological process involved in interaction with host"/>
    <property type="evidence" value="ECO:0007669"/>
    <property type="project" value="TreeGrafter"/>
</dbReference>
<dbReference type="GO" id="GO:0071731">
    <property type="term" value="P:response to nitric oxide"/>
    <property type="evidence" value="ECO:0007669"/>
    <property type="project" value="TreeGrafter"/>
</dbReference>
<dbReference type="Proteomes" id="UP000465360">
    <property type="component" value="Unassembled WGS sequence"/>
</dbReference>
<dbReference type="SUPFAM" id="SSF52777">
    <property type="entry name" value="CoA-dependent acyltransferases"/>
    <property type="match status" value="2"/>
</dbReference>
<dbReference type="AlphaFoldDB" id="A0A7I9YL51"/>
<gene>
    <name evidence="14" type="primary">tgs2_1</name>
    <name evidence="14" type="ORF">MBOU_14580</name>
</gene>
<dbReference type="InterPro" id="IPR009721">
    <property type="entry name" value="O-acyltransferase_WSD1_C"/>
</dbReference>
<comment type="catalytic activity">
    <reaction evidence="10 11">
        <text>an acyl-CoA + a 1,2-diacyl-sn-glycerol = a triacyl-sn-glycerol + CoA</text>
        <dbReference type="Rhea" id="RHEA:10868"/>
        <dbReference type="ChEBI" id="CHEBI:17815"/>
        <dbReference type="ChEBI" id="CHEBI:57287"/>
        <dbReference type="ChEBI" id="CHEBI:58342"/>
        <dbReference type="ChEBI" id="CHEBI:64615"/>
        <dbReference type="EC" id="2.3.1.20"/>
    </reaction>
</comment>
<dbReference type="GO" id="GO:0005886">
    <property type="term" value="C:plasma membrane"/>
    <property type="evidence" value="ECO:0007669"/>
    <property type="project" value="TreeGrafter"/>
</dbReference>
<dbReference type="InterPro" id="IPR004255">
    <property type="entry name" value="O-acyltransferase_WSD1_N"/>
</dbReference>
<dbReference type="InterPro" id="IPR045034">
    <property type="entry name" value="O-acyltransferase_WSD1-like"/>
</dbReference>
<keyword evidence="8 11" id="KW-0443">Lipid metabolism</keyword>
<evidence type="ECO:0000256" key="8">
    <source>
        <dbReference type="ARBA" id="ARBA00023098"/>
    </source>
</evidence>
<dbReference type="GO" id="GO:0001666">
    <property type="term" value="P:response to hypoxia"/>
    <property type="evidence" value="ECO:0007669"/>
    <property type="project" value="TreeGrafter"/>
</dbReference>
<dbReference type="GO" id="GO:0006071">
    <property type="term" value="P:glycerol metabolic process"/>
    <property type="evidence" value="ECO:0007669"/>
    <property type="project" value="UniProtKB-KW"/>
</dbReference>
<evidence type="ECO:0000256" key="3">
    <source>
        <dbReference type="ARBA" id="ARBA00009587"/>
    </source>
</evidence>
<keyword evidence="6 11" id="KW-0808">Transferase</keyword>
<organism evidence="14 15">
    <name type="scientific">Mycobacterium bourgelatii</name>
    <dbReference type="NCBI Taxonomy" id="1273442"/>
    <lineage>
        <taxon>Bacteria</taxon>
        <taxon>Bacillati</taxon>
        <taxon>Actinomycetota</taxon>
        <taxon>Actinomycetes</taxon>
        <taxon>Mycobacteriales</taxon>
        <taxon>Mycobacteriaceae</taxon>
        <taxon>Mycobacterium</taxon>
    </lineage>
</organism>
<evidence type="ECO:0000256" key="6">
    <source>
        <dbReference type="ARBA" id="ARBA00022679"/>
    </source>
</evidence>
<dbReference type="GO" id="GO:0019432">
    <property type="term" value="P:triglyceride biosynthetic process"/>
    <property type="evidence" value="ECO:0007669"/>
    <property type="project" value="UniProtKB-UniPathway"/>
</dbReference>
<dbReference type="Gene3D" id="3.30.559.30">
    <property type="entry name" value="Nonribosomal peptide synthetase, condensation domain"/>
    <property type="match status" value="1"/>
</dbReference>
<dbReference type="Pfam" id="PF06974">
    <property type="entry name" value="WS_DGAT_C"/>
    <property type="match status" value="1"/>
</dbReference>
<name>A0A7I9YL51_MYCBU</name>
<evidence type="ECO:0000313" key="15">
    <source>
        <dbReference type="Proteomes" id="UP000465360"/>
    </source>
</evidence>
<dbReference type="EMBL" id="BLKZ01000001">
    <property type="protein sequence ID" value="GFG89416.1"/>
    <property type="molecule type" value="Genomic_DNA"/>
</dbReference>
<evidence type="ECO:0000256" key="7">
    <source>
        <dbReference type="ARBA" id="ARBA00022798"/>
    </source>
</evidence>
<comment type="pathway">
    <text evidence="2">Lipid metabolism.</text>
</comment>
<evidence type="ECO:0000256" key="9">
    <source>
        <dbReference type="ARBA" id="ARBA00023315"/>
    </source>
</evidence>
<dbReference type="EC" id="2.3.1.20" evidence="4 11"/>
<comment type="similarity">
    <text evidence="3 11">Belongs to the long-chain O-acyltransferase family.</text>
</comment>
<dbReference type="Gene3D" id="3.30.559.10">
    <property type="entry name" value="Chloramphenicol acetyltransferase-like domain"/>
    <property type="match status" value="1"/>
</dbReference>
<keyword evidence="9 11" id="KW-0012">Acyltransferase</keyword>
<comment type="caution">
    <text evidence="14">The sequence shown here is derived from an EMBL/GenBank/DDBJ whole genome shotgun (WGS) entry which is preliminary data.</text>
</comment>
<evidence type="ECO:0000256" key="1">
    <source>
        <dbReference type="ARBA" id="ARBA00004771"/>
    </source>
</evidence>
<feature type="domain" description="O-acyltransferase WSD1 C-terminal" evidence="13">
    <location>
        <begin position="301"/>
        <end position="444"/>
    </location>
</feature>
<evidence type="ECO:0000256" key="11">
    <source>
        <dbReference type="RuleBase" id="RU361241"/>
    </source>
</evidence>
<dbReference type="NCBIfam" id="TIGR02946">
    <property type="entry name" value="acyl_WS_DGAT"/>
    <property type="match status" value="1"/>
</dbReference>
<feature type="domain" description="O-acyltransferase WSD1-like N-terminal" evidence="12">
    <location>
        <begin position="5"/>
        <end position="260"/>
    </location>
</feature>
<keyword evidence="15" id="KW-1185">Reference proteome</keyword>
<accession>A0A7I9YL51</accession>
<keyword evidence="5 11" id="KW-0444">Lipid biosynthesis</keyword>
<protein>
    <recommendedName>
        <fullName evidence="4 11">Diacylglycerol O-acyltransferase</fullName>
        <ecNumber evidence="4 11">2.3.1.20</ecNumber>
    </recommendedName>
</protein>
<keyword evidence="7 11" id="KW-0319">Glycerol metabolism</keyword>
<proteinExistence type="inferred from homology"/>
<dbReference type="PANTHER" id="PTHR31650:SF1">
    <property type="entry name" value="WAX ESTER SYNTHASE_DIACYLGLYCEROL ACYLTRANSFERASE 4-RELATED"/>
    <property type="match status" value="1"/>
</dbReference>
<evidence type="ECO:0000259" key="13">
    <source>
        <dbReference type="Pfam" id="PF06974"/>
    </source>
</evidence>
<evidence type="ECO:0000256" key="4">
    <source>
        <dbReference type="ARBA" id="ARBA00013244"/>
    </source>
</evidence>
<evidence type="ECO:0000256" key="10">
    <source>
        <dbReference type="ARBA" id="ARBA00048109"/>
    </source>
</evidence>
<dbReference type="RefSeq" id="WP_163709641.1">
    <property type="nucleotide sequence ID" value="NZ_BLKZ01000001.1"/>
</dbReference>
<dbReference type="InterPro" id="IPR023213">
    <property type="entry name" value="CAT-like_dom_sf"/>
</dbReference>
<evidence type="ECO:0000259" key="12">
    <source>
        <dbReference type="Pfam" id="PF03007"/>
    </source>
</evidence>
<evidence type="ECO:0000256" key="2">
    <source>
        <dbReference type="ARBA" id="ARBA00005189"/>
    </source>
</evidence>
<dbReference type="PANTHER" id="PTHR31650">
    <property type="entry name" value="O-ACYLTRANSFERASE (WSD1-LIKE) FAMILY PROTEIN"/>
    <property type="match status" value="1"/>
</dbReference>
<dbReference type="GO" id="GO:0004144">
    <property type="term" value="F:diacylglycerol O-acyltransferase activity"/>
    <property type="evidence" value="ECO:0007669"/>
    <property type="project" value="UniProtKB-EC"/>
</dbReference>
<dbReference type="Pfam" id="PF03007">
    <property type="entry name" value="WS_DGAT_cat"/>
    <property type="match status" value="1"/>
</dbReference>
<reference evidence="14 15" key="1">
    <citation type="journal article" date="2019" name="Emerg. Microbes Infect.">
        <title>Comprehensive subspecies identification of 175 nontuberculous mycobacteria species based on 7547 genomic profiles.</title>
        <authorList>
            <person name="Matsumoto Y."/>
            <person name="Kinjo T."/>
            <person name="Motooka D."/>
            <person name="Nabeya D."/>
            <person name="Jung N."/>
            <person name="Uechi K."/>
            <person name="Horii T."/>
            <person name="Iida T."/>
            <person name="Fujita J."/>
            <person name="Nakamura S."/>
        </authorList>
    </citation>
    <scope>NUCLEOTIDE SEQUENCE [LARGE SCALE GENOMIC DNA]</scope>
    <source>
        <strain evidence="14 15">JCM 30725</strain>
    </source>
</reference>
<dbReference type="InterPro" id="IPR014292">
    <property type="entry name" value="Acyl_transf_WS/DGAT"/>
</dbReference>